<comment type="catalytic activity">
    <reaction evidence="1 5">
        <text>uridine(55) in tRNA = pseudouridine(55) in tRNA</text>
        <dbReference type="Rhea" id="RHEA:42532"/>
        <dbReference type="Rhea" id="RHEA-COMP:10101"/>
        <dbReference type="Rhea" id="RHEA-COMP:10102"/>
        <dbReference type="ChEBI" id="CHEBI:65314"/>
        <dbReference type="ChEBI" id="CHEBI:65315"/>
        <dbReference type="EC" id="5.4.99.25"/>
    </reaction>
</comment>
<evidence type="ECO:0000313" key="8">
    <source>
        <dbReference type="EMBL" id="SJZ44071.1"/>
    </source>
</evidence>
<dbReference type="FunFam" id="3.30.2350.10:FF:000011">
    <property type="entry name" value="tRNA pseudouridine synthase B"/>
    <property type="match status" value="1"/>
</dbReference>
<dbReference type="EMBL" id="FUWO01000005">
    <property type="protein sequence ID" value="SJZ44071.1"/>
    <property type="molecule type" value="Genomic_DNA"/>
</dbReference>
<feature type="domain" description="Pseudouridine synthase II N-terminal" evidence="6">
    <location>
        <begin position="23"/>
        <end position="179"/>
    </location>
</feature>
<dbReference type="GO" id="GO:0003723">
    <property type="term" value="F:RNA binding"/>
    <property type="evidence" value="ECO:0007669"/>
    <property type="project" value="InterPro"/>
</dbReference>
<evidence type="ECO:0000259" key="7">
    <source>
        <dbReference type="Pfam" id="PF16198"/>
    </source>
</evidence>
<dbReference type="AlphaFoldDB" id="A0A1T4KNT9"/>
<reference evidence="9" key="1">
    <citation type="submission" date="2017-02" db="EMBL/GenBank/DDBJ databases">
        <authorList>
            <person name="Varghese N."/>
            <person name="Submissions S."/>
        </authorList>
    </citation>
    <scope>NUCLEOTIDE SEQUENCE [LARGE SCALE GENOMIC DNA]</scope>
    <source>
        <strain evidence="9">DSM 15739</strain>
    </source>
</reference>
<dbReference type="OrthoDB" id="9802309at2"/>
<evidence type="ECO:0000256" key="5">
    <source>
        <dbReference type="HAMAP-Rule" id="MF_01080"/>
    </source>
</evidence>
<protein>
    <recommendedName>
        <fullName evidence="5">tRNA pseudouridine synthase B</fullName>
        <ecNumber evidence="5">5.4.99.25</ecNumber>
    </recommendedName>
    <alternativeName>
        <fullName evidence="5">tRNA pseudouridine(55) synthase</fullName>
        <shortName evidence="5">Psi55 synthase</shortName>
    </alternativeName>
    <alternativeName>
        <fullName evidence="5">tRNA pseudouridylate synthase</fullName>
    </alternativeName>
    <alternativeName>
        <fullName evidence="5">tRNA-uridine isomerase</fullName>
    </alternativeName>
</protein>
<dbReference type="PANTHER" id="PTHR13767:SF2">
    <property type="entry name" value="PSEUDOURIDYLATE SYNTHASE TRUB1"/>
    <property type="match status" value="1"/>
</dbReference>
<proteinExistence type="inferred from homology"/>
<dbReference type="InterPro" id="IPR020103">
    <property type="entry name" value="PsdUridine_synth_cat_dom_sf"/>
</dbReference>
<dbReference type="PANTHER" id="PTHR13767">
    <property type="entry name" value="TRNA-PSEUDOURIDINE SYNTHASE"/>
    <property type="match status" value="1"/>
</dbReference>
<dbReference type="GO" id="GO:1990481">
    <property type="term" value="P:mRNA pseudouridine synthesis"/>
    <property type="evidence" value="ECO:0007669"/>
    <property type="project" value="TreeGrafter"/>
</dbReference>
<dbReference type="EC" id="5.4.99.25" evidence="5"/>
<dbReference type="InterPro" id="IPR002501">
    <property type="entry name" value="PsdUridine_synth_N"/>
</dbReference>
<accession>A0A1T4KNT9</accession>
<evidence type="ECO:0000259" key="6">
    <source>
        <dbReference type="Pfam" id="PF01509"/>
    </source>
</evidence>
<keyword evidence="4 5" id="KW-0413">Isomerase</keyword>
<feature type="active site" description="Nucleophile" evidence="5">
    <location>
        <position position="38"/>
    </location>
</feature>
<dbReference type="SUPFAM" id="SSF55120">
    <property type="entry name" value="Pseudouridine synthase"/>
    <property type="match status" value="1"/>
</dbReference>
<dbReference type="InterPro" id="IPR014780">
    <property type="entry name" value="tRNA_psdUridine_synth_TruB"/>
</dbReference>
<dbReference type="InterPro" id="IPR032819">
    <property type="entry name" value="TruB_C"/>
</dbReference>
<evidence type="ECO:0000313" key="9">
    <source>
        <dbReference type="Proteomes" id="UP000189941"/>
    </source>
</evidence>
<dbReference type="GO" id="GO:0160148">
    <property type="term" value="F:tRNA pseudouridine(55) synthase activity"/>
    <property type="evidence" value="ECO:0007669"/>
    <property type="project" value="UniProtKB-EC"/>
</dbReference>
<dbReference type="CDD" id="cd02573">
    <property type="entry name" value="PseudoU_synth_EcTruB"/>
    <property type="match status" value="1"/>
</dbReference>
<dbReference type="RefSeq" id="WP_078755594.1">
    <property type="nucleotide sequence ID" value="NZ_FUWO01000005.1"/>
</dbReference>
<keyword evidence="3 5" id="KW-0819">tRNA processing</keyword>
<dbReference type="GO" id="GO:0031119">
    <property type="term" value="P:tRNA pseudouridine synthesis"/>
    <property type="evidence" value="ECO:0007669"/>
    <property type="project" value="UniProtKB-UniRule"/>
</dbReference>
<dbReference type="Gene3D" id="3.30.2350.10">
    <property type="entry name" value="Pseudouridine synthase"/>
    <property type="match status" value="1"/>
</dbReference>
<evidence type="ECO:0000256" key="1">
    <source>
        <dbReference type="ARBA" id="ARBA00000385"/>
    </source>
</evidence>
<organism evidence="8 9">
    <name type="scientific">Globicatella sulfidifaciens DSM 15739</name>
    <dbReference type="NCBI Taxonomy" id="1121925"/>
    <lineage>
        <taxon>Bacteria</taxon>
        <taxon>Bacillati</taxon>
        <taxon>Bacillota</taxon>
        <taxon>Bacilli</taxon>
        <taxon>Lactobacillales</taxon>
        <taxon>Aerococcaceae</taxon>
        <taxon>Globicatella</taxon>
    </lineage>
</organism>
<dbReference type="NCBIfam" id="TIGR00431">
    <property type="entry name" value="TruB"/>
    <property type="match status" value="1"/>
</dbReference>
<dbReference type="Pfam" id="PF01509">
    <property type="entry name" value="TruB_N"/>
    <property type="match status" value="1"/>
</dbReference>
<gene>
    <name evidence="5" type="primary">truB</name>
    <name evidence="8" type="ORF">SAMN02746011_00796</name>
</gene>
<dbReference type="Pfam" id="PF16198">
    <property type="entry name" value="TruB_C_2"/>
    <property type="match status" value="1"/>
</dbReference>
<evidence type="ECO:0000256" key="3">
    <source>
        <dbReference type="ARBA" id="ARBA00022694"/>
    </source>
</evidence>
<evidence type="ECO:0000256" key="4">
    <source>
        <dbReference type="ARBA" id="ARBA00023235"/>
    </source>
</evidence>
<dbReference type="Proteomes" id="UP000189941">
    <property type="component" value="Unassembled WGS sequence"/>
</dbReference>
<comment type="similarity">
    <text evidence="2 5">Belongs to the pseudouridine synthase TruB family. Type 1 subfamily.</text>
</comment>
<evidence type="ECO:0000256" key="2">
    <source>
        <dbReference type="ARBA" id="ARBA00005642"/>
    </source>
</evidence>
<dbReference type="HAMAP" id="MF_01080">
    <property type="entry name" value="TruB_bact"/>
    <property type="match status" value="1"/>
</dbReference>
<dbReference type="STRING" id="1121925.SAMN02746011_00796"/>
<name>A0A1T4KNT9_9LACT</name>
<comment type="function">
    <text evidence="5">Responsible for synthesis of pseudouridine from uracil-55 in the psi GC loop of transfer RNAs.</text>
</comment>
<feature type="domain" description="tRNA pseudouridylate synthase B C-terminal" evidence="7">
    <location>
        <begin position="180"/>
        <end position="238"/>
    </location>
</feature>
<sequence length="305" mass="34143">MRGLLPIWKEKGMTSHDVVFRLRKLLKMKKIGHTGTLDPDVDGVLLVCLGEGTKLVELLMDGQKEYQGSITLGYSTETEDASGEKVSTTPVLTPVNIDLIDQKMAEMEGVINQVPPYYSAVKVNGRKLYEYARSGEKVERPIRQVQIDSFIRTSEPVYNESQQTQTWDFHVVCGKGTYVRTLAVDLGEKLGFASHMSRLTRNATGGFNQQQALTLAQVQAAVEQGTINEAICSIESALTEFPSIILTESQYHDVQHGKLLPHDYFSSLVLEPTVLFYQGLARAIYQPHPLKPNLLKPLRMFVENE</sequence>
<keyword evidence="9" id="KW-1185">Reference proteome</keyword>